<dbReference type="SUPFAM" id="SSF54523">
    <property type="entry name" value="Pili subunits"/>
    <property type="match status" value="1"/>
</dbReference>
<name>A0A265NFB7_9BACI</name>
<keyword evidence="6 10" id="KW-1133">Transmembrane helix</keyword>
<dbReference type="AlphaFoldDB" id="A0A265NFB7"/>
<proteinExistence type="inferred from homology"/>
<dbReference type="OrthoDB" id="1798043at2"/>
<evidence type="ECO:0000256" key="5">
    <source>
        <dbReference type="ARBA" id="ARBA00022692"/>
    </source>
</evidence>
<evidence type="ECO:0000256" key="7">
    <source>
        <dbReference type="ARBA" id="ARBA00023136"/>
    </source>
</evidence>
<dbReference type="GO" id="GO:0009986">
    <property type="term" value="C:cell surface"/>
    <property type="evidence" value="ECO:0007669"/>
    <property type="project" value="UniProtKB-SubCell"/>
</dbReference>
<protein>
    <recommendedName>
        <fullName evidence="10">ComG operon protein 3</fullName>
    </recommendedName>
</protein>
<accession>A0A265NFB7</accession>
<dbReference type="PROSITE" id="PS00409">
    <property type="entry name" value="PROKAR_NTER_METHYL"/>
    <property type="match status" value="1"/>
</dbReference>
<evidence type="ECO:0000256" key="6">
    <source>
        <dbReference type="ARBA" id="ARBA00022989"/>
    </source>
</evidence>
<dbReference type="Pfam" id="PF07963">
    <property type="entry name" value="N_methyl"/>
    <property type="match status" value="1"/>
</dbReference>
<evidence type="ECO:0000256" key="11">
    <source>
        <dbReference type="PIRSR" id="PIRSR029928-50"/>
    </source>
</evidence>
<organism evidence="12 13">
    <name type="scientific">Virgibacillus indicus</name>
    <dbReference type="NCBI Taxonomy" id="2024554"/>
    <lineage>
        <taxon>Bacteria</taxon>
        <taxon>Bacillati</taxon>
        <taxon>Bacillota</taxon>
        <taxon>Bacilli</taxon>
        <taxon>Bacillales</taxon>
        <taxon>Bacillaceae</taxon>
        <taxon>Virgibacillus</taxon>
    </lineage>
</organism>
<evidence type="ECO:0000256" key="1">
    <source>
        <dbReference type="ARBA" id="ARBA00004162"/>
    </source>
</evidence>
<evidence type="ECO:0000313" key="12">
    <source>
        <dbReference type="EMBL" id="OZU89976.1"/>
    </source>
</evidence>
<dbReference type="NCBIfam" id="TIGR02532">
    <property type="entry name" value="IV_pilin_GFxxxE"/>
    <property type="match status" value="1"/>
</dbReference>
<dbReference type="GO" id="GO:0030420">
    <property type="term" value="P:establishment of competence for transformation"/>
    <property type="evidence" value="ECO:0007669"/>
    <property type="project" value="UniProtKB-UniRule"/>
</dbReference>
<keyword evidence="13" id="KW-1185">Reference proteome</keyword>
<dbReference type="GO" id="GO:0015628">
    <property type="term" value="P:protein secretion by the type II secretion system"/>
    <property type="evidence" value="ECO:0007669"/>
    <property type="project" value="InterPro"/>
</dbReference>
<comment type="subcellular location">
    <subcellularLocation>
        <location evidence="1">Cell membrane</location>
        <topology evidence="1">Single-pass membrane protein</topology>
    </subcellularLocation>
    <subcellularLocation>
        <location evidence="2">Cell surface</location>
    </subcellularLocation>
</comment>
<dbReference type="GO" id="GO:0015627">
    <property type="term" value="C:type II protein secretion system complex"/>
    <property type="evidence" value="ECO:0007669"/>
    <property type="project" value="InterPro"/>
</dbReference>
<gene>
    <name evidence="12" type="ORF">CIL03_02245</name>
</gene>
<evidence type="ECO:0000256" key="8">
    <source>
        <dbReference type="ARBA" id="ARBA00023287"/>
    </source>
</evidence>
<dbReference type="Gene3D" id="3.30.700.10">
    <property type="entry name" value="Glycoprotein, Type 4 Pilin"/>
    <property type="match status" value="1"/>
</dbReference>
<comment type="function">
    <text evidence="10">Required for transformation and DNA binding.</text>
</comment>
<dbReference type="PRINTS" id="PR00813">
    <property type="entry name" value="BCTERIALGSPG"/>
</dbReference>
<keyword evidence="10" id="KW-0813">Transport</keyword>
<keyword evidence="8 10" id="KW-0178">Competence</keyword>
<comment type="caution">
    <text evidence="12">The sequence shown here is derived from an EMBL/GenBank/DDBJ whole genome shotgun (WGS) entry which is preliminary data.</text>
</comment>
<feature type="transmembrane region" description="Helical" evidence="10">
    <location>
        <begin position="7"/>
        <end position="28"/>
    </location>
</feature>
<keyword evidence="5 10" id="KW-0812">Transmembrane</keyword>
<comment type="subunit">
    <text evidence="10">Homodimer.</text>
</comment>
<evidence type="ECO:0000256" key="3">
    <source>
        <dbReference type="ARBA" id="ARBA00022475"/>
    </source>
</evidence>
<evidence type="ECO:0000256" key="4">
    <source>
        <dbReference type="ARBA" id="ARBA00022481"/>
    </source>
</evidence>
<feature type="propeptide" id="PRO_5035518002" evidence="11">
    <location>
        <begin position="1"/>
        <end position="7"/>
    </location>
</feature>
<dbReference type="EMBL" id="NPMS01000001">
    <property type="protein sequence ID" value="OZU89976.1"/>
    <property type="molecule type" value="Genomic_DNA"/>
</dbReference>
<dbReference type="InterPro" id="IPR045584">
    <property type="entry name" value="Pilin-like"/>
</dbReference>
<comment type="similarity">
    <text evidence="9 10">Belongs to the ComGC family.</text>
</comment>
<dbReference type="NCBIfam" id="NF040999">
    <property type="entry name" value="pilin_ComGC"/>
    <property type="match status" value="1"/>
</dbReference>
<keyword evidence="7 10" id="KW-0472">Membrane</keyword>
<dbReference type="PIRSF" id="PIRSF029928">
    <property type="entry name" value="Late_competence_ComGC"/>
    <property type="match status" value="1"/>
</dbReference>
<evidence type="ECO:0000256" key="10">
    <source>
        <dbReference type="PIRNR" id="PIRNR029928"/>
    </source>
</evidence>
<evidence type="ECO:0000256" key="2">
    <source>
        <dbReference type="ARBA" id="ARBA00004241"/>
    </source>
</evidence>
<dbReference type="RefSeq" id="WP_094883575.1">
    <property type="nucleotide sequence ID" value="NZ_NPMS01000001.1"/>
</dbReference>
<dbReference type="InterPro" id="IPR012902">
    <property type="entry name" value="N_methyl_site"/>
</dbReference>
<keyword evidence="3 10" id="KW-1003">Cell membrane</keyword>
<feature type="modified residue" description="N-methylphenylalanine" evidence="11">
    <location>
        <position position="8"/>
    </location>
</feature>
<feature type="chain" id="PRO_5035518001" description="ComG operon protein 3" evidence="11">
    <location>
        <begin position="8"/>
        <end position="107"/>
    </location>
</feature>
<dbReference type="InterPro" id="IPR000983">
    <property type="entry name" value="Bac_GSPG_pilin"/>
</dbReference>
<dbReference type="Proteomes" id="UP000216498">
    <property type="component" value="Unassembled WGS sequence"/>
</dbReference>
<sequence>MFKNNKGFTLIEMLIVLMIISVLIILIVPNLSGKSKGVHDTGCDALVKVVQAQVDLFYLDKGKYPADIDELVSTEYISKEQKTCPNNQEITLNNGVVINPNPDNETE</sequence>
<dbReference type="GO" id="GO:0005886">
    <property type="term" value="C:plasma membrane"/>
    <property type="evidence" value="ECO:0007669"/>
    <property type="project" value="UniProtKB-SubCell"/>
</dbReference>
<keyword evidence="4 11" id="KW-0488">Methylation</keyword>
<dbReference type="InterPro" id="IPR016940">
    <property type="entry name" value="ComGC"/>
</dbReference>
<evidence type="ECO:0000313" key="13">
    <source>
        <dbReference type="Proteomes" id="UP000216498"/>
    </source>
</evidence>
<evidence type="ECO:0000256" key="9">
    <source>
        <dbReference type="ARBA" id="ARBA00043982"/>
    </source>
</evidence>
<reference evidence="12 13" key="1">
    <citation type="submission" date="2017-08" db="EMBL/GenBank/DDBJ databases">
        <title>Virgibacillus indicus sp. nov. and Virgibacillus profoundi sp. nov, two moderately halophilic bacteria isolated from marine sediment by using the Microfluidic Streak Plate.</title>
        <authorList>
            <person name="Xu B."/>
            <person name="Hu B."/>
            <person name="Wang J."/>
            <person name="Zhu Y."/>
            <person name="Huang L."/>
            <person name="Du W."/>
            <person name="Huang Y."/>
        </authorList>
    </citation>
    <scope>NUCLEOTIDE SEQUENCE [LARGE SCALE GENOMIC DNA]</scope>
    <source>
        <strain evidence="12 13">IO3-P2-C2</strain>
    </source>
</reference>